<dbReference type="Proteomes" id="UP000095727">
    <property type="component" value="Unassembled WGS sequence"/>
</dbReference>
<dbReference type="EMBL" id="CYZK01000005">
    <property type="protein sequence ID" value="CUN90780.1"/>
    <property type="molecule type" value="Genomic_DNA"/>
</dbReference>
<evidence type="ECO:0000313" key="1">
    <source>
        <dbReference type="EMBL" id="CUN15568.1"/>
    </source>
</evidence>
<dbReference type="AlphaFoldDB" id="A0A174ATC2"/>
<evidence type="ECO:0000313" key="3">
    <source>
        <dbReference type="Proteomes" id="UP000095362"/>
    </source>
</evidence>
<organism evidence="2 3">
    <name type="scientific">Coprococcus comes</name>
    <dbReference type="NCBI Taxonomy" id="410072"/>
    <lineage>
        <taxon>Bacteria</taxon>
        <taxon>Bacillati</taxon>
        <taxon>Bacillota</taxon>
        <taxon>Clostridia</taxon>
        <taxon>Lachnospirales</taxon>
        <taxon>Lachnospiraceae</taxon>
        <taxon>Coprococcus</taxon>
    </lineage>
</organism>
<sequence length="30" mass="3552">MKELRRQLKELLQQAGADVFEGQVFMIEED</sequence>
<gene>
    <name evidence="2" type="ORF">ERS852481_01018</name>
    <name evidence="1" type="ORF">ERS852574_03051</name>
</gene>
<evidence type="ECO:0000313" key="4">
    <source>
        <dbReference type="Proteomes" id="UP000095727"/>
    </source>
</evidence>
<protein>
    <submittedName>
        <fullName evidence="2">Uncharacterized protein</fullName>
    </submittedName>
</protein>
<name>A0A174ATC2_9FIRM</name>
<accession>A0A174ATC2</accession>
<reference evidence="3 4" key="1">
    <citation type="submission" date="2015-09" db="EMBL/GenBank/DDBJ databases">
        <authorList>
            <consortium name="Pathogen Informatics"/>
        </authorList>
    </citation>
    <scope>NUCLEOTIDE SEQUENCE [LARGE SCALE GENOMIC DNA]</scope>
    <source>
        <strain evidence="2 3">2789STDY5834866</strain>
        <strain evidence="1 4">2789STDY5834962</strain>
    </source>
</reference>
<dbReference type="PaxDb" id="410072-ERS852525_01052"/>
<dbReference type="Proteomes" id="UP000095362">
    <property type="component" value="Unassembled WGS sequence"/>
</dbReference>
<evidence type="ECO:0000313" key="2">
    <source>
        <dbReference type="EMBL" id="CUN90780.1"/>
    </source>
</evidence>
<proteinExistence type="predicted"/>
<dbReference type="STRING" id="410072.ERS852525_01052"/>
<dbReference type="EMBL" id="CYXR01000032">
    <property type="protein sequence ID" value="CUN15568.1"/>
    <property type="molecule type" value="Genomic_DNA"/>
</dbReference>